<keyword evidence="1" id="KW-0472">Membrane</keyword>
<dbReference type="AlphaFoldDB" id="A0A914YYU6"/>
<dbReference type="WBParaSite" id="PSU_v2.g5668.t1">
    <property type="protein sequence ID" value="PSU_v2.g5668.t1"/>
    <property type="gene ID" value="PSU_v2.g5668"/>
</dbReference>
<name>A0A914YYU6_9BILA</name>
<feature type="transmembrane region" description="Helical" evidence="1">
    <location>
        <begin position="6"/>
        <end position="27"/>
    </location>
</feature>
<proteinExistence type="predicted"/>
<protein>
    <submittedName>
        <fullName evidence="3">Uncharacterized protein</fullName>
    </submittedName>
</protein>
<keyword evidence="2" id="KW-1185">Reference proteome</keyword>
<reference evidence="3" key="1">
    <citation type="submission" date="2022-11" db="UniProtKB">
        <authorList>
            <consortium name="WormBaseParasite"/>
        </authorList>
    </citation>
    <scope>IDENTIFICATION</scope>
</reference>
<keyword evidence="1" id="KW-0812">Transmembrane</keyword>
<feature type="transmembrane region" description="Helical" evidence="1">
    <location>
        <begin position="86"/>
        <end position="107"/>
    </location>
</feature>
<organism evidence="2 3">
    <name type="scientific">Panagrolaimus superbus</name>
    <dbReference type="NCBI Taxonomy" id="310955"/>
    <lineage>
        <taxon>Eukaryota</taxon>
        <taxon>Metazoa</taxon>
        <taxon>Ecdysozoa</taxon>
        <taxon>Nematoda</taxon>
        <taxon>Chromadorea</taxon>
        <taxon>Rhabditida</taxon>
        <taxon>Tylenchina</taxon>
        <taxon>Panagrolaimomorpha</taxon>
        <taxon>Panagrolaimoidea</taxon>
        <taxon>Panagrolaimidae</taxon>
        <taxon>Panagrolaimus</taxon>
    </lineage>
</organism>
<keyword evidence="1" id="KW-1133">Transmembrane helix</keyword>
<dbReference type="Proteomes" id="UP000887577">
    <property type="component" value="Unplaced"/>
</dbReference>
<evidence type="ECO:0000256" key="1">
    <source>
        <dbReference type="SAM" id="Phobius"/>
    </source>
</evidence>
<sequence length="138" mass="16210">MLLTTDSFALFGIIVITTCLIWIYGFINYKSQYFIPLLVLLSCGGLVHFCGHFFIISDLIAGNVLMEAQFNERWWTWFLRYNAGSYSPYILGIFIYLIFDLLFYIFFSGHFQTFTEIQRKPTNLSYFDRELSLSIITV</sequence>
<evidence type="ECO:0000313" key="2">
    <source>
        <dbReference type="Proteomes" id="UP000887577"/>
    </source>
</evidence>
<feature type="transmembrane region" description="Helical" evidence="1">
    <location>
        <begin position="34"/>
        <end position="56"/>
    </location>
</feature>
<evidence type="ECO:0000313" key="3">
    <source>
        <dbReference type="WBParaSite" id="PSU_v2.g5668.t1"/>
    </source>
</evidence>
<accession>A0A914YYU6</accession>